<dbReference type="RefSeq" id="WP_238229852.1">
    <property type="nucleotide sequence ID" value="NZ_BPQO01000004.1"/>
</dbReference>
<sequence length="115" mass="12745">MSEKRLAEQLRIVTISAKIGMPHAFHDVLDVMGEWDWFGALNSRPDLRADYTVPHAWHSTNPEFPFGMGIRVPTVLREVLGRTPSPSKAAPLPFITDLPQKLTASLLAGTTLRLA</sequence>
<keyword evidence="2" id="KW-1185">Reference proteome</keyword>
<dbReference type="EMBL" id="BPQO01000004">
    <property type="protein sequence ID" value="GJD87859.1"/>
    <property type="molecule type" value="Genomic_DNA"/>
</dbReference>
<evidence type="ECO:0000313" key="2">
    <source>
        <dbReference type="Proteomes" id="UP001055247"/>
    </source>
</evidence>
<protein>
    <submittedName>
        <fullName evidence="1">Uncharacterized protein</fullName>
    </submittedName>
</protein>
<gene>
    <name evidence="1" type="ORF">BHAOGJBA_1365</name>
</gene>
<organism evidence="1 2">
    <name type="scientific">Methylobacterium hispanicum</name>
    <dbReference type="NCBI Taxonomy" id="270350"/>
    <lineage>
        <taxon>Bacteria</taxon>
        <taxon>Pseudomonadati</taxon>
        <taxon>Pseudomonadota</taxon>
        <taxon>Alphaproteobacteria</taxon>
        <taxon>Hyphomicrobiales</taxon>
        <taxon>Methylobacteriaceae</taxon>
        <taxon>Methylobacterium</taxon>
    </lineage>
</organism>
<name>A0AAV4ZHE3_9HYPH</name>
<dbReference type="Proteomes" id="UP001055247">
    <property type="component" value="Unassembled WGS sequence"/>
</dbReference>
<dbReference type="AlphaFoldDB" id="A0AAV4ZHE3"/>
<proteinExistence type="predicted"/>
<evidence type="ECO:0000313" key="1">
    <source>
        <dbReference type="EMBL" id="GJD87859.1"/>
    </source>
</evidence>
<comment type="caution">
    <text evidence="1">The sequence shown here is derived from an EMBL/GenBank/DDBJ whole genome shotgun (WGS) entry which is preliminary data.</text>
</comment>
<accession>A0AAV4ZHE3</accession>
<reference evidence="1" key="2">
    <citation type="submission" date="2021-08" db="EMBL/GenBank/DDBJ databases">
        <authorList>
            <person name="Tani A."/>
            <person name="Ola A."/>
            <person name="Ogura Y."/>
            <person name="Katsura K."/>
            <person name="Hayashi T."/>
        </authorList>
    </citation>
    <scope>NUCLEOTIDE SEQUENCE</scope>
    <source>
        <strain evidence="1">DSM 16372</strain>
    </source>
</reference>
<reference evidence="1" key="1">
    <citation type="journal article" date="2016" name="Front. Microbiol.">
        <title>Genome Sequence of the Piezophilic, Mesophilic Sulfate-Reducing Bacterium Desulfovibrio indicus J2T.</title>
        <authorList>
            <person name="Cao J."/>
            <person name="Maignien L."/>
            <person name="Shao Z."/>
            <person name="Alain K."/>
            <person name="Jebbar M."/>
        </authorList>
    </citation>
    <scope>NUCLEOTIDE SEQUENCE</scope>
    <source>
        <strain evidence="1">DSM 16372</strain>
    </source>
</reference>